<dbReference type="Proteomes" id="UP000789920">
    <property type="component" value="Unassembled WGS sequence"/>
</dbReference>
<organism evidence="1 2">
    <name type="scientific">Racocetra persica</name>
    <dbReference type="NCBI Taxonomy" id="160502"/>
    <lineage>
        <taxon>Eukaryota</taxon>
        <taxon>Fungi</taxon>
        <taxon>Fungi incertae sedis</taxon>
        <taxon>Mucoromycota</taxon>
        <taxon>Glomeromycotina</taxon>
        <taxon>Glomeromycetes</taxon>
        <taxon>Diversisporales</taxon>
        <taxon>Gigasporaceae</taxon>
        <taxon>Racocetra</taxon>
    </lineage>
</organism>
<comment type="caution">
    <text evidence="1">The sequence shown here is derived from an EMBL/GenBank/DDBJ whole genome shotgun (WGS) entry which is preliminary data.</text>
</comment>
<sequence>MKFGKLLQTESVPEWRKKYIDYKGLKAKLEKVQQAQYIEPESSTTCFGTMSSIYDSPITYEHSNNLQTFPFSPIEEKGENNENLNLEIIKPSISNSIRPHSLR</sequence>
<name>A0ACA9N6Q3_9GLOM</name>
<gene>
    <name evidence="1" type="ORF">RPERSI_LOCUS7147</name>
</gene>
<dbReference type="EMBL" id="CAJVQC010011839">
    <property type="protein sequence ID" value="CAG8631919.1"/>
    <property type="molecule type" value="Genomic_DNA"/>
</dbReference>
<reference evidence="1" key="1">
    <citation type="submission" date="2021-06" db="EMBL/GenBank/DDBJ databases">
        <authorList>
            <person name="Kallberg Y."/>
            <person name="Tangrot J."/>
            <person name="Rosling A."/>
        </authorList>
    </citation>
    <scope>NUCLEOTIDE SEQUENCE</scope>
    <source>
        <strain evidence="1">MA461A</strain>
    </source>
</reference>
<keyword evidence="2" id="KW-1185">Reference proteome</keyword>
<proteinExistence type="predicted"/>
<accession>A0ACA9N6Q3</accession>
<evidence type="ECO:0000313" key="2">
    <source>
        <dbReference type="Proteomes" id="UP000789920"/>
    </source>
</evidence>
<protein>
    <submittedName>
        <fullName evidence="1">12924_t:CDS:1</fullName>
    </submittedName>
</protein>
<evidence type="ECO:0000313" key="1">
    <source>
        <dbReference type="EMBL" id="CAG8631919.1"/>
    </source>
</evidence>